<dbReference type="InterPro" id="IPR025202">
    <property type="entry name" value="PLD-like_dom"/>
</dbReference>
<accession>A0A0F7KD17</accession>
<dbReference type="Gene3D" id="3.30.870.10">
    <property type="entry name" value="Endonuclease Chain A"/>
    <property type="match status" value="2"/>
</dbReference>
<dbReference type="PATRIC" id="fig|44574.3.peg.27"/>
<dbReference type="PANTHER" id="PTHR43856:SF1">
    <property type="entry name" value="MITOCHONDRIAL CARDIOLIPIN HYDROLASE"/>
    <property type="match status" value="1"/>
</dbReference>
<evidence type="ECO:0000259" key="7">
    <source>
        <dbReference type="Pfam" id="PF13091"/>
    </source>
</evidence>
<evidence type="ECO:0000256" key="6">
    <source>
        <dbReference type="ARBA" id="ARBA00023098"/>
    </source>
</evidence>
<evidence type="ECO:0000313" key="8">
    <source>
        <dbReference type="EMBL" id="AKH36587.1"/>
    </source>
</evidence>
<dbReference type="KEGG" id="nco:AAW31_00120"/>
<dbReference type="SUPFAM" id="SSF56024">
    <property type="entry name" value="Phospholipase D/nuclease"/>
    <property type="match status" value="2"/>
</dbReference>
<protein>
    <recommendedName>
        <fullName evidence="3">phospholipase D</fullName>
        <ecNumber evidence="3">3.1.4.4</ecNumber>
    </recommendedName>
</protein>
<evidence type="ECO:0000313" key="11">
    <source>
        <dbReference type="Proteomes" id="UP000034156"/>
    </source>
</evidence>
<name>A0A0F7KD17_9PROT</name>
<evidence type="ECO:0000313" key="10">
    <source>
        <dbReference type="EMBL" id="TYP78386.1"/>
    </source>
</evidence>
<reference evidence="10 12" key="3">
    <citation type="submission" date="2019-07" db="EMBL/GenBank/DDBJ databases">
        <title>Active sludge and wastewater microbial communities from Klosterneuburg, Austria.</title>
        <authorList>
            <person name="Wagner M."/>
        </authorList>
    </citation>
    <scope>NUCLEOTIDE SEQUENCE [LARGE SCALE GENOMIC DNA]</scope>
    <source>
        <strain evidence="10 12">Nm2</strain>
    </source>
</reference>
<dbReference type="GO" id="GO:0016891">
    <property type="term" value="F:RNA endonuclease activity producing 5'-phosphomonoesters, hydrolytic mechanism"/>
    <property type="evidence" value="ECO:0007669"/>
    <property type="project" value="TreeGrafter"/>
</dbReference>
<evidence type="ECO:0000256" key="5">
    <source>
        <dbReference type="ARBA" id="ARBA00022963"/>
    </source>
</evidence>
<feature type="domain" description="Phospholipase D-like" evidence="7">
    <location>
        <begin position="228"/>
        <end position="337"/>
    </location>
</feature>
<evidence type="ECO:0000256" key="2">
    <source>
        <dbReference type="ARBA" id="ARBA00008664"/>
    </source>
</evidence>
<gene>
    <name evidence="8" type="ORF">AAW31_00120</name>
    <name evidence="9" type="ORF">AAW31_18455</name>
    <name evidence="10" type="ORF">BCL69_107412</name>
</gene>
<dbReference type="GO" id="GO:0004630">
    <property type="term" value="F:phospholipase D activity"/>
    <property type="evidence" value="ECO:0007669"/>
    <property type="project" value="UniProtKB-EC"/>
</dbReference>
<keyword evidence="5" id="KW-0442">Lipid degradation</keyword>
<dbReference type="Proteomes" id="UP000034156">
    <property type="component" value="Chromosome"/>
</dbReference>
<sequence>MQMKSAYEVYFGGPDRSPGYLRDLLAQQIAAVPAGGSIDWVAYYFRDLELARALIQAQNRGVKVTVCLAGKPRVSDANDEVIAMLSAPEGLGDKLRTVTLTGIPSPPRRAWRPQLHEKLYCFSHPKPVAFIGSFNPSGNRLEKRSDIIREIGDQDQGHNMLIGCYDPLLIEQLVKHARQLHQKSSGLFYRFSANANNAIKGTDTTIYFLPSMRPHPVIQFLNDIGKNARIRIAASHIRTKRAVDVIVGLTKRGAIVEIIAEQTLRRVTPSVEQRLLSAGIRFKRNCDNLPMHLKFILVEAGDQKWSIFGSFNWTKPSFWLNHEIIAISSNSHIFNAFSDRWSILANEKAISPVTPERFSLIPV</sequence>
<dbReference type="InterPro" id="IPR051406">
    <property type="entry name" value="PLD_domain"/>
</dbReference>
<dbReference type="EC" id="3.1.4.4" evidence="3"/>
<evidence type="ECO:0000256" key="4">
    <source>
        <dbReference type="ARBA" id="ARBA00022801"/>
    </source>
</evidence>
<evidence type="ECO:0000256" key="1">
    <source>
        <dbReference type="ARBA" id="ARBA00000798"/>
    </source>
</evidence>
<keyword evidence="11" id="KW-1185">Reference proteome</keyword>
<dbReference type="Pfam" id="PF13091">
    <property type="entry name" value="PLDc_2"/>
    <property type="match status" value="2"/>
</dbReference>
<keyword evidence="6" id="KW-0443">Lipid metabolism</keyword>
<comment type="catalytic activity">
    <reaction evidence="1">
        <text>a 1,2-diacyl-sn-glycero-3-phosphocholine + H2O = a 1,2-diacyl-sn-glycero-3-phosphate + choline + H(+)</text>
        <dbReference type="Rhea" id="RHEA:14445"/>
        <dbReference type="ChEBI" id="CHEBI:15354"/>
        <dbReference type="ChEBI" id="CHEBI:15377"/>
        <dbReference type="ChEBI" id="CHEBI:15378"/>
        <dbReference type="ChEBI" id="CHEBI:57643"/>
        <dbReference type="ChEBI" id="CHEBI:58608"/>
        <dbReference type="EC" id="3.1.4.4"/>
    </reaction>
</comment>
<dbReference type="GO" id="GO:0016042">
    <property type="term" value="P:lipid catabolic process"/>
    <property type="evidence" value="ECO:0007669"/>
    <property type="project" value="UniProtKB-KW"/>
</dbReference>
<dbReference type="EMBL" id="VNHT01000074">
    <property type="protein sequence ID" value="TYP78386.1"/>
    <property type="molecule type" value="Genomic_DNA"/>
</dbReference>
<evidence type="ECO:0000313" key="12">
    <source>
        <dbReference type="Proteomes" id="UP000324176"/>
    </source>
</evidence>
<dbReference type="KEGG" id="nco:AAW31_18455"/>
<feature type="domain" description="Phospholipase D-like" evidence="7">
    <location>
        <begin position="34"/>
        <end position="154"/>
    </location>
</feature>
<dbReference type="EMBL" id="CP011451">
    <property type="protein sequence ID" value="AKH39347.1"/>
    <property type="molecule type" value="Genomic_DNA"/>
</dbReference>
<dbReference type="AlphaFoldDB" id="A0A0F7KD17"/>
<reference evidence="8 11" key="2">
    <citation type="journal article" date="2016" name="Genome Announc.">
        <title>Genome Sequence of Nitrosomonas communis Strain Nm2, a Mesophilic Ammonia-Oxidizing Bacterium Isolated from Mediterranean Soil.</title>
        <authorList>
            <person name="Kozlowski J.A."/>
            <person name="Kits K.D."/>
            <person name="Stein L.Y."/>
        </authorList>
    </citation>
    <scope>NUCLEOTIDE SEQUENCE [LARGE SCALE GENOMIC DNA]</scope>
    <source>
        <strain evidence="8 11">Nm2</strain>
    </source>
</reference>
<dbReference type="Proteomes" id="UP000324176">
    <property type="component" value="Unassembled WGS sequence"/>
</dbReference>
<proteinExistence type="inferred from homology"/>
<dbReference type="OrthoDB" id="8542751at2"/>
<reference evidence="11" key="1">
    <citation type="submission" date="2015-05" db="EMBL/GenBank/DDBJ databases">
        <title>Draft genome of Nitrosomonas communis strain Nm2.</title>
        <authorList>
            <person name="Kozlowski J.A."/>
            <person name="Kits K.D."/>
            <person name="Stein L.Y."/>
        </authorList>
    </citation>
    <scope>NUCLEOTIDE SEQUENCE [LARGE SCALE GENOMIC DNA]</scope>
    <source>
        <strain evidence="11">Nm2</strain>
    </source>
</reference>
<keyword evidence="4" id="KW-0378">Hydrolase</keyword>
<evidence type="ECO:0000256" key="3">
    <source>
        <dbReference type="ARBA" id="ARBA00012027"/>
    </source>
</evidence>
<dbReference type="EMBL" id="CP011451">
    <property type="protein sequence ID" value="AKH36587.1"/>
    <property type="molecule type" value="Genomic_DNA"/>
</dbReference>
<dbReference type="PANTHER" id="PTHR43856">
    <property type="entry name" value="CARDIOLIPIN HYDROLASE"/>
    <property type="match status" value="1"/>
</dbReference>
<dbReference type="RefSeq" id="WP_046848691.1">
    <property type="nucleotide sequence ID" value="NZ_CP011451.1"/>
</dbReference>
<comment type="similarity">
    <text evidence="2">Belongs to the phospholipase D family.</text>
</comment>
<organism evidence="8 11">
    <name type="scientific">Nitrosomonas communis</name>
    <dbReference type="NCBI Taxonomy" id="44574"/>
    <lineage>
        <taxon>Bacteria</taxon>
        <taxon>Pseudomonadati</taxon>
        <taxon>Pseudomonadota</taxon>
        <taxon>Betaproteobacteria</taxon>
        <taxon>Nitrosomonadales</taxon>
        <taxon>Nitrosomonadaceae</taxon>
        <taxon>Nitrosomonas</taxon>
    </lineage>
</organism>
<evidence type="ECO:0000313" key="9">
    <source>
        <dbReference type="EMBL" id="AKH39347.1"/>
    </source>
</evidence>